<dbReference type="EMBL" id="JGDS01000064">
    <property type="protein sequence ID" value="EXZ71706.1"/>
    <property type="molecule type" value="Genomic_DNA"/>
</dbReference>
<feature type="transmembrane region" description="Helical" evidence="8">
    <location>
        <begin position="290"/>
        <end position="310"/>
    </location>
</feature>
<dbReference type="SUPFAM" id="SSF103473">
    <property type="entry name" value="MFS general substrate transporter"/>
    <property type="match status" value="1"/>
</dbReference>
<feature type="binding site" evidence="7">
    <location>
        <position position="191"/>
    </location>
    <ligand>
        <name>Mg(2+)</name>
        <dbReference type="ChEBI" id="CHEBI:18420"/>
    </ligand>
</feature>
<evidence type="ECO:0000313" key="10">
    <source>
        <dbReference type="Proteomes" id="UP000020938"/>
    </source>
</evidence>
<dbReference type="GO" id="GO:0016780">
    <property type="term" value="F:phosphotransferase activity, for other substituted phosphate groups"/>
    <property type="evidence" value="ECO:0007669"/>
    <property type="project" value="InterPro"/>
</dbReference>
<evidence type="ECO:0000313" key="9">
    <source>
        <dbReference type="EMBL" id="EXZ71706.1"/>
    </source>
</evidence>
<comment type="subcellular location">
    <subcellularLocation>
        <location evidence="1">Cell membrane</location>
        <topology evidence="1">Multi-pass membrane protein</topology>
    </subcellularLocation>
</comment>
<keyword evidence="7" id="KW-0479">Metal-binding</keyword>
<evidence type="ECO:0000256" key="4">
    <source>
        <dbReference type="ARBA" id="ARBA00022692"/>
    </source>
</evidence>
<feature type="transmembrane region" description="Helical" evidence="8">
    <location>
        <begin position="165"/>
        <end position="181"/>
    </location>
</feature>
<dbReference type="GO" id="GO:0046872">
    <property type="term" value="F:metal ion binding"/>
    <property type="evidence" value="ECO:0007669"/>
    <property type="project" value="UniProtKB-KW"/>
</dbReference>
<dbReference type="InterPro" id="IPR000715">
    <property type="entry name" value="Glycosyl_transferase_4"/>
</dbReference>
<dbReference type="PANTHER" id="PTHR22926:SF3">
    <property type="entry name" value="UNDECAPRENYL-PHOSPHATE ALPHA-N-ACETYLGLUCOSAMINYL 1-PHOSPHATE TRANSFERASE"/>
    <property type="match status" value="1"/>
</dbReference>
<feature type="transmembrane region" description="Helical" evidence="8">
    <location>
        <begin position="6"/>
        <end position="27"/>
    </location>
</feature>
<dbReference type="PATRIC" id="fig|1339314.3.peg.4099"/>
<keyword evidence="4 8" id="KW-0812">Transmembrane</keyword>
<keyword evidence="6 8" id="KW-0472">Membrane</keyword>
<feature type="transmembrane region" description="Helical" evidence="8">
    <location>
        <begin position="63"/>
        <end position="82"/>
    </location>
</feature>
<organism evidence="9 10">
    <name type="scientific">Bacteroides fragilis str. 3976T8</name>
    <dbReference type="NCBI Taxonomy" id="1339314"/>
    <lineage>
        <taxon>Bacteria</taxon>
        <taxon>Pseudomonadati</taxon>
        <taxon>Bacteroidota</taxon>
        <taxon>Bacteroidia</taxon>
        <taxon>Bacteroidales</taxon>
        <taxon>Bacteroidaceae</taxon>
        <taxon>Bacteroides</taxon>
    </lineage>
</organism>
<feature type="transmembrane region" description="Helical" evidence="8">
    <location>
        <begin position="112"/>
        <end position="129"/>
    </location>
</feature>
<proteinExistence type="predicted"/>
<sequence length="318" mass="36745">MCYLLILVLLFLAELFYFRIADKCNIIDKPNERSSHTWITLRGGGIIFYLGALTFFLTNQFEYHWFILALTLITFISFIDDIRSTSQGLRLVFHFTAMALMFYQWGLFSLPWWTLLVALIVCTGIINAYNFMDGINGITGGYSLVILVSLAYVNAEVISFTEQNFIYTMICSVLVFDFFNFRKRAKCFAGDVGSVSIAFVVLFLIGSLILQTKDFSWLVMLTVYRVDSVLTIVHRLLLHENIGLPHRKHLYQIMVNELRIPHVVVSLVYMIVQIVIIIGDLYCRGYGDWYLLGCILLLSGIYIGLMRKYFHLHLLPKR</sequence>
<dbReference type="GO" id="GO:0044038">
    <property type="term" value="P:cell wall macromolecule biosynthetic process"/>
    <property type="evidence" value="ECO:0007669"/>
    <property type="project" value="TreeGrafter"/>
</dbReference>
<evidence type="ECO:0000256" key="2">
    <source>
        <dbReference type="ARBA" id="ARBA00022475"/>
    </source>
</evidence>
<accession>A0A016E3J6</accession>
<dbReference type="GO" id="GO:0009103">
    <property type="term" value="P:lipopolysaccharide biosynthetic process"/>
    <property type="evidence" value="ECO:0007669"/>
    <property type="project" value="TreeGrafter"/>
</dbReference>
<evidence type="ECO:0000256" key="5">
    <source>
        <dbReference type="ARBA" id="ARBA00022989"/>
    </source>
</evidence>
<feature type="transmembrane region" description="Helical" evidence="8">
    <location>
        <begin position="141"/>
        <end position="159"/>
    </location>
</feature>
<feature type="transmembrane region" description="Helical" evidence="8">
    <location>
        <begin position="89"/>
        <end position="106"/>
    </location>
</feature>
<dbReference type="RefSeq" id="WP_032598890.1">
    <property type="nucleotide sequence ID" value="NZ_JGDS01000064.1"/>
</dbReference>
<keyword evidence="7" id="KW-0460">Magnesium</keyword>
<feature type="transmembrane region" description="Helical" evidence="8">
    <location>
        <begin position="188"/>
        <end position="209"/>
    </location>
</feature>
<feature type="transmembrane region" description="Helical" evidence="8">
    <location>
        <begin position="39"/>
        <end position="57"/>
    </location>
</feature>
<dbReference type="AlphaFoldDB" id="A0A016E3J6"/>
<reference evidence="9 10" key="1">
    <citation type="submission" date="2014-02" db="EMBL/GenBank/DDBJ databases">
        <authorList>
            <person name="Sears C."/>
            <person name="Carroll K."/>
            <person name="Sack B.R."/>
            <person name="Qadri F."/>
            <person name="Myers L.L."/>
            <person name="Chung G.-T."/>
            <person name="Escheverria P."/>
            <person name="Fraser C.M."/>
            <person name="Sadzewicz L."/>
            <person name="Shefchek K.A."/>
            <person name="Tallon L."/>
            <person name="Das S.P."/>
            <person name="Daugherty S."/>
            <person name="Mongodin E.F."/>
        </authorList>
    </citation>
    <scope>NUCLEOTIDE SEQUENCE [LARGE SCALE GENOMIC DNA]</scope>
    <source>
        <strain evidence="9 10">3976T8</strain>
    </source>
</reference>
<evidence type="ECO:0000256" key="7">
    <source>
        <dbReference type="PIRSR" id="PIRSR600715-1"/>
    </source>
</evidence>
<evidence type="ECO:0000256" key="3">
    <source>
        <dbReference type="ARBA" id="ARBA00022679"/>
    </source>
</evidence>
<name>A0A016E3J6_BACFG</name>
<feature type="binding site" evidence="7">
    <location>
        <position position="130"/>
    </location>
    <ligand>
        <name>Mg(2+)</name>
        <dbReference type="ChEBI" id="CHEBI:18420"/>
    </ligand>
</feature>
<comment type="caution">
    <text evidence="9">The sequence shown here is derived from an EMBL/GenBank/DDBJ whole genome shotgun (WGS) entry which is preliminary data.</text>
</comment>
<keyword evidence="5 8" id="KW-1133">Transmembrane helix</keyword>
<dbReference type="PANTHER" id="PTHR22926">
    <property type="entry name" value="PHOSPHO-N-ACETYLMURAMOYL-PENTAPEPTIDE-TRANSFERASE"/>
    <property type="match status" value="1"/>
</dbReference>
<protein>
    <submittedName>
        <fullName evidence="9">Glycosyl transferase 4 family protein</fullName>
    </submittedName>
</protein>
<dbReference type="InterPro" id="IPR036259">
    <property type="entry name" value="MFS_trans_sf"/>
</dbReference>
<gene>
    <name evidence="9" type="ORF">M123_3949</name>
</gene>
<keyword evidence="2" id="KW-1003">Cell membrane</keyword>
<evidence type="ECO:0000256" key="6">
    <source>
        <dbReference type="ARBA" id="ARBA00023136"/>
    </source>
</evidence>
<keyword evidence="3 9" id="KW-0808">Transferase</keyword>
<dbReference type="GO" id="GO:0005886">
    <property type="term" value="C:plasma membrane"/>
    <property type="evidence" value="ECO:0007669"/>
    <property type="project" value="UniProtKB-SubCell"/>
</dbReference>
<evidence type="ECO:0000256" key="1">
    <source>
        <dbReference type="ARBA" id="ARBA00004651"/>
    </source>
</evidence>
<dbReference type="Proteomes" id="UP000020938">
    <property type="component" value="Unassembled WGS sequence"/>
</dbReference>
<dbReference type="CDD" id="cd06854">
    <property type="entry name" value="GT_WbpL_WbcO_like"/>
    <property type="match status" value="1"/>
</dbReference>
<feature type="transmembrane region" description="Helical" evidence="8">
    <location>
        <begin position="258"/>
        <end position="278"/>
    </location>
</feature>
<evidence type="ECO:0000256" key="8">
    <source>
        <dbReference type="SAM" id="Phobius"/>
    </source>
</evidence>
<dbReference type="Pfam" id="PF00953">
    <property type="entry name" value="Glycos_transf_4"/>
    <property type="match status" value="1"/>
</dbReference>
<comment type="cofactor">
    <cofactor evidence="7">
        <name>Mg(2+)</name>
        <dbReference type="ChEBI" id="CHEBI:18420"/>
    </cofactor>
</comment>
<dbReference type="GO" id="GO:0071555">
    <property type="term" value="P:cell wall organization"/>
    <property type="evidence" value="ECO:0007669"/>
    <property type="project" value="TreeGrafter"/>
</dbReference>